<dbReference type="InterPro" id="IPR005013">
    <property type="entry name" value="DDOST_48_kDa_subunit"/>
</dbReference>
<dbReference type="EMBL" id="JBBWWR010000017">
    <property type="protein sequence ID" value="KAK8946310.1"/>
    <property type="molecule type" value="Genomic_DNA"/>
</dbReference>
<sequence>MCCYPPDRSTAACVRTAASIDAVDQTIRLPPVRRSLRLSIPSTFPLVDVRCRLLPLLRRTAASIPPTSMDAASTTSTTAVAASMALNRFFHDVDSCFYDVYFSCSSSLHRLLLLLRRSASTILTTPTPILVPVRRSLPDPSRSGPFSSIPTSTKPIVLLCLSANQGRPILSTPATPSSFLSKPVACIDVYPPASLPSASKEPKVRFPSQARCLPRYPFPLPSPDHQPHHSPSTNLQYEKSGNEQFVTEISKWVFHERGHLKAVNMTHHFVGEKTEPAVYRINDDLEYSIEIYEWSGTSWKPYVADDVQVQFYMMSPYVLKTLSTNLMGLYSTSFKVPDVYGVFRFKVEYQRLGYTSVSLSKQATTSSWVKISVMSSNGAATKATIDIAESVMTWNCTVPTNNETNVDVCETVAEETGTVIGSEMLSDGLVSMDGGTCDNRSCTIVEEAG</sequence>
<dbReference type="Proteomes" id="UP001412067">
    <property type="component" value="Unassembled WGS sequence"/>
</dbReference>
<feature type="domain" description="OST48 middle" evidence="1">
    <location>
        <begin position="267"/>
        <end position="364"/>
    </location>
</feature>
<evidence type="ECO:0000313" key="2">
    <source>
        <dbReference type="EMBL" id="KAK8946310.1"/>
    </source>
</evidence>
<keyword evidence="3" id="KW-1185">Reference proteome</keyword>
<reference evidence="2 3" key="1">
    <citation type="journal article" date="2022" name="Nat. Plants">
        <title>Genomes of leafy and leafless Platanthera orchids illuminate the evolution of mycoheterotrophy.</title>
        <authorList>
            <person name="Li M.H."/>
            <person name="Liu K.W."/>
            <person name="Li Z."/>
            <person name="Lu H.C."/>
            <person name="Ye Q.L."/>
            <person name="Zhang D."/>
            <person name="Wang J.Y."/>
            <person name="Li Y.F."/>
            <person name="Zhong Z.M."/>
            <person name="Liu X."/>
            <person name="Yu X."/>
            <person name="Liu D.K."/>
            <person name="Tu X.D."/>
            <person name="Liu B."/>
            <person name="Hao Y."/>
            <person name="Liao X.Y."/>
            <person name="Jiang Y.T."/>
            <person name="Sun W.H."/>
            <person name="Chen J."/>
            <person name="Chen Y.Q."/>
            <person name="Ai Y."/>
            <person name="Zhai J.W."/>
            <person name="Wu S.S."/>
            <person name="Zhou Z."/>
            <person name="Hsiao Y.Y."/>
            <person name="Wu W.L."/>
            <person name="Chen Y.Y."/>
            <person name="Lin Y.F."/>
            <person name="Hsu J.L."/>
            <person name="Li C.Y."/>
            <person name="Wang Z.W."/>
            <person name="Zhao X."/>
            <person name="Zhong W.Y."/>
            <person name="Ma X.K."/>
            <person name="Ma L."/>
            <person name="Huang J."/>
            <person name="Chen G.Z."/>
            <person name="Huang M.Z."/>
            <person name="Huang L."/>
            <person name="Peng D.H."/>
            <person name="Luo Y.B."/>
            <person name="Zou S.Q."/>
            <person name="Chen S.P."/>
            <person name="Lan S."/>
            <person name="Tsai W.C."/>
            <person name="Van de Peer Y."/>
            <person name="Liu Z.J."/>
        </authorList>
    </citation>
    <scope>NUCLEOTIDE SEQUENCE [LARGE SCALE GENOMIC DNA]</scope>
    <source>
        <strain evidence="2">Lor288</strain>
    </source>
</reference>
<accession>A0ABR2LPY0</accession>
<organism evidence="2 3">
    <name type="scientific">Platanthera guangdongensis</name>
    <dbReference type="NCBI Taxonomy" id="2320717"/>
    <lineage>
        <taxon>Eukaryota</taxon>
        <taxon>Viridiplantae</taxon>
        <taxon>Streptophyta</taxon>
        <taxon>Embryophyta</taxon>
        <taxon>Tracheophyta</taxon>
        <taxon>Spermatophyta</taxon>
        <taxon>Magnoliopsida</taxon>
        <taxon>Liliopsida</taxon>
        <taxon>Asparagales</taxon>
        <taxon>Orchidaceae</taxon>
        <taxon>Orchidoideae</taxon>
        <taxon>Orchideae</taxon>
        <taxon>Orchidinae</taxon>
        <taxon>Platanthera</taxon>
    </lineage>
</organism>
<comment type="caution">
    <text evidence="2">The sequence shown here is derived from an EMBL/GenBank/DDBJ whole genome shotgun (WGS) entry which is preliminary data.</text>
</comment>
<dbReference type="Pfam" id="PF23358">
    <property type="entry name" value="OST48_MD"/>
    <property type="match status" value="1"/>
</dbReference>
<proteinExistence type="predicted"/>
<evidence type="ECO:0000259" key="1">
    <source>
        <dbReference type="Pfam" id="PF23358"/>
    </source>
</evidence>
<evidence type="ECO:0000313" key="3">
    <source>
        <dbReference type="Proteomes" id="UP001412067"/>
    </source>
</evidence>
<protein>
    <submittedName>
        <fullName evidence="2">Dolichyl-diphosphooligosaccharide--protein glycosyltransferase 48 kDa subunit</fullName>
    </submittedName>
</protein>
<name>A0ABR2LPY0_9ASPA</name>
<gene>
    <name evidence="2" type="primary">OST48</name>
    <name evidence="2" type="ORF">KSP40_PGU007076</name>
</gene>
<dbReference type="InterPro" id="IPR055459">
    <property type="entry name" value="OST48_MD"/>
</dbReference>
<dbReference type="PANTHER" id="PTHR10830">
    <property type="entry name" value="DOLICHYL-DIPHOSPHOOLIGOSACCHARIDE--PROTEIN GLYCOSYLTRANSFERASE 48 KDA SUBUNIT"/>
    <property type="match status" value="1"/>
</dbReference>
<dbReference type="PANTHER" id="PTHR10830:SF0">
    <property type="entry name" value="DOLICHYL-DIPHOSPHOOLIGOSACCHARIDE--PROTEIN GLYCOSYLTRANSFERASE 48 KDA SUBUNIT"/>
    <property type="match status" value="1"/>
</dbReference>